<dbReference type="InterPro" id="IPR036264">
    <property type="entry name" value="Bact_exopeptidase_dim_dom"/>
</dbReference>
<proteinExistence type="predicted"/>
<dbReference type="InterPro" id="IPR002933">
    <property type="entry name" value="Peptidase_M20"/>
</dbReference>
<evidence type="ECO:0000256" key="2">
    <source>
        <dbReference type="PIRSR" id="PIRSR005962-1"/>
    </source>
</evidence>
<dbReference type="GO" id="GO:0019877">
    <property type="term" value="P:diaminopimelate biosynthetic process"/>
    <property type="evidence" value="ECO:0007669"/>
    <property type="project" value="UniProtKB-ARBA"/>
</dbReference>
<dbReference type="NCBIfam" id="TIGR01891">
    <property type="entry name" value="amidohydrolases"/>
    <property type="match status" value="1"/>
</dbReference>
<feature type="binding site" evidence="2">
    <location>
        <position position="353"/>
    </location>
    <ligand>
        <name>Mn(2+)</name>
        <dbReference type="ChEBI" id="CHEBI:29035"/>
        <label>2</label>
    </ligand>
</feature>
<dbReference type="RefSeq" id="WP_006214339.1">
    <property type="nucleotide sequence ID" value="NZ_ANHZ02000007.1"/>
</dbReference>
<feature type="domain" description="Peptidase M20 dimerisation" evidence="3">
    <location>
        <begin position="184"/>
        <end position="276"/>
    </location>
</feature>
<comment type="caution">
    <text evidence="4">The sequence shown here is derived from an EMBL/GenBank/DDBJ whole genome shotgun (WGS) entry which is preliminary data.</text>
</comment>
<dbReference type="STRING" id="71999.KPaMU14_12375"/>
<dbReference type="EMBL" id="ANHZ02000007">
    <property type="protein sequence ID" value="EME36940.1"/>
    <property type="molecule type" value="Genomic_DNA"/>
</dbReference>
<feature type="binding site" evidence="2">
    <location>
        <position position="161"/>
    </location>
    <ligand>
        <name>Mn(2+)</name>
        <dbReference type="ChEBI" id="CHEBI:29035"/>
        <label>2</label>
    </ligand>
</feature>
<dbReference type="GO" id="GO:0046872">
    <property type="term" value="F:metal ion binding"/>
    <property type="evidence" value="ECO:0007669"/>
    <property type="project" value="UniProtKB-KW"/>
</dbReference>
<accession>M2YEJ3</accession>
<organism evidence="4 5">
    <name type="scientific">Kocuria palustris PEL</name>
    <dbReference type="NCBI Taxonomy" id="1236550"/>
    <lineage>
        <taxon>Bacteria</taxon>
        <taxon>Bacillati</taxon>
        <taxon>Actinomycetota</taxon>
        <taxon>Actinomycetes</taxon>
        <taxon>Micrococcales</taxon>
        <taxon>Micrococcaceae</taxon>
        <taxon>Kocuria</taxon>
    </lineage>
</organism>
<dbReference type="GO" id="GO:0050118">
    <property type="term" value="F:N-acetyldiaminopimelate deacetylase activity"/>
    <property type="evidence" value="ECO:0007669"/>
    <property type="project" value="UniProtKB-ARBA"/>
</dbReference>
<feature type="binding site" evidence="2">
    <location>
        <position position="100"/>
    </location>
    <ligand>
        <name>Mn(2+)</name>
        <dbReference type="ChEBI" id="CHEBI:29035"/>
        <label>2</label>
    </ligand>
</feature>
<dbReference type="SUPFAM" id="SSF55031">
    <property type="entry name" value="Bacterial exopeptidase dimerisation domain"/>
    <property type="match status" value="1"/>
</dbReference>
<dbReference type="PANTHER" id="PTHR11014:SF63">
    <property type="entry name" value="METALLOPEPTIDASE, PUTATIVE (AFU_ORTHOLOGUE AFUA_6G09600)-RELATED"/>
    <property type="match status" value="1"/>
</dbReference>
<name>M2YEJ3_9MICC</name>
<dbReference type="Gene3D" id="3.30.70.360">
    <property type="match status" value="1"/>
</dbReference>
<evidence type="ECO:0000313" key="4">
    <source>
        <dbReference type="EMBL" id="EME36940.1"/>
    </source>
</evidence>
<evidence type="ECO:0000259" key="3">
    <source>
        <dbReference type="Pfam" id="PF07687"/>
    </source>
</evidence>
<comment type="cofactor">
    <cofactor evidence="2">
        <name>Mn(2+)</name>
        <dbReference type="ChEBI" id="CHEBI:29035"/>
    </cofactor>
    <text evidence="2">The Mn(2+) ion enhances activity.</text>
</comment>
<evidence type="ECO:0000313" key="5">
    <source>
        <dbReference type="Proteomes" id="UP000009877"/>
    </source>
</evidence>
<feature type="binding site" evidence="2">
    <location>
        <position position="134"/>
    </location>
    <ligand>
        <name>Mn(2+)</name>
        <dbReference type="ChEBI" id="CHEBI:29035"/>
        <label>2</label>
    </ligand>
</feature>
<dbReference type="Pfam" id="PF07687">
    <property type="entry name" value="M20_dimer"/>
    <property type="match status" value="1"/>
</dbReference>
<dbReference type="InterPro" id="IPR017439">
    <property type="entry name" value="Amidohydrolase"/>
</dbReference>
<dbReference type="AlphaFoldDB" id="M2YEJ3"/>
<dbReference type="Pfam" id="PF01546">
    <property type="entry name" value="Peptidase_M20"/>
    <property type="match status" value="1"/>
</dbReference>
<dbReference type="SUPFAM" id="SSF53187">
    <property type="entry name" value="Zn-dependent exopeptidases"/>
    <property type="match status" value="1"/>
</dbReference>
<dbReference type="FunFam" id="3.30.70.360:FF:000001">
    <property type="entry name" value="N-acetyldiaminopimelate deacetylase"/>
    <property type="match status" value="1"/>
</dbReference>
<dbReference type="PANTHER" id="PTHR11014">
    <property type="entry name" value="PEPTIDASE M20 FAMILY MEMBER"/>
    <property type="match status" value="1"/>
</dbReference>
<feature type="binding site" evidence="2">
    <location>
        <position position="102"/>
    </location>
    <ligand>
        <name>Mn(2+)</name>
        <dbReference type="ChEBI" id="CHEBI:29035"/>
        <label>2</label>
    </ligand>
</feature>
<reference evidence="4 5" key="1">
    <citation type="journal article" date="2014" name="Genome Announc.">
        <title>Draft Genome Sequence of Kocuria palustris PEL.</title>
        <authorList>
            <person name="Sharma G."/>
            <person name="Khatri I."/>
            <person name="Subramanian S."/>
        </authorList>
    </citation>
    <scope>NUCLEOTIDE SEQUENCE [LARGE SCALE GENOMIC DNA]</scope>
    <source>
        <strain evidence="4 5">PEL</strain>
    </source>
</reference>
<evidence type="ECO:0000256" key="1">
    <source>
        <dbReference type="ARBA" id="ARBA00022801"/>
    </source>
</evidence>
<protein>
    <submittedName>
        <fullName evidence="4">N-acyl-L-amino acid amidohydrolase</fullName>
    </submittedName>
</protein>
<keyword evidence="5" id="KW-1185">Reference proteome</keyword>
<dbReference type="Proteomes" id="UP000009877">
    <property type="component" value="Unassembled WGS sequence"/>
</dbReference>
<keyword evidence="2" id="KW-0464">Manganese</keyword>
<dbReference type="PIRSF" id="PIRSF005962">
    <property type="entry name" value="Pept_M20D_amidohydro"/>
    <property type="match status" value="1"/>
</dbReference>
<dbReference type="InterPro" id="IPR011650">
    <property type="entry name" value="Peptidase_M20_dimer"/>
</dbReference>
<gene>
    <name evidence="4" type="ORF">C884_02300</name>
</gene>
<sequence length="392" mass="40980">MDAAPLWDALERHLPAAVELRHELHRRPSLSGEEAPTRDAVVAALPEGMTRTDVARTGSVLRLGRPGPAIGVRGEMDALPIHETTGVEWESRNGGVMHACAHDVHMAALVALAGAVDEIGVPHSLLAVLQPREETYPSGAEDIMAAGVLRDQECAAMIGAHIQPTLGHQQVACVPGGVNAASDEFVVEITGSPGHAAYPHLAVDPVLTTAQVVVALQAVVSRMVDPMRSAVLGVSSIIAGEAANVIPGTARARGTLRALDPQTRGLLREQLQSVATGVAAAHGCRAEVTITPGEPVLDNHPGLTELSRVHLESRDYSISDSLRSLGSDDFSFYGEQLPALMMFVGTGAGGGLHTSDFLPGDDDVRHVAQAMCAGYLAAAQMIEMDLGAESHS</sequence>
<dbReference type="Gene3D" id="3.40.630.10">
    <property type="entry name" value="Zn peptidases"/>
    <property type="match status" value="1"/>
</dbReference>
<keyword evidence="2" id="KW-0479">Metal-binding</keyword>
<keyword evidence="1" id="KW-0378">Hydrolase</keyword>